<keyword evidence="2" id="KW-0732">Signal</keyword>
<dbReference type="Gene3D" id="3.40.190.150">
    <property type="entry name" value="Bordetella uptake gene, domain 1"/>
    <property type="match status" value="1"/>
</dbReference>
<accession>A0A0K8P688</accession>
<dbReference type="AlphaFoldDB" id="A0A0K8P688"/>
<evidence type="ECO:0000313" key="3">
    <source>
        <dbReference type="EMBL" id="GAP38064.1"/>
    </source>
</evidence>
<gene>
    <name evidence="3" type="ORF">ISF6_4258</name>
</gene>
<evidence type="ECO:0000256" key="1">
    <source>
        <dbReference type="ARBA" id="ARBA00006987"/>
    </source>
</evidence>
<reference evidence="4" key="1">
    <citation type="submission" date="2015-07" db="EMBL/GenBank/DDBJ databases">
        <title>Discovery of a poly(ethylene terephthalate assimilation.</title>
        <authorList>
            <person name="Yoshida S."/>
            <person name="Hiraga K."/>
            <person name="Takehana T."/>
            <person name="Taniguchi I."/>
            <person name="Yamaji H."/>
            <person name="Maeda Y."/>
            <person name="Toyohara K."/>
            <person name="Miyamoto K."/>
            <person name="Kimura Y."/>
            <person name="Oda K."/>
        </authorList>
    </citation>
    <scope>NUCLEOTIDE SEQUENCE [LARGE SCALE GENOMIC DNA]</scope>
    <source>
        <strain evidence="4">NBRC 110686 / TISTR 2288 / 201-F6</strain>
    </source>
</reference>
<feature type="signal peptide" evidence="2">
    <location>
        <begin position="1"/>
        <end position="24"/>
    </location>
</feature>
<dbReference type="EMBL" id="BBYR01000065">
    <property type="protein sequence ID" value="GAP38064.1"/>
    <property type="molecule type" value="Genomic_DNA"/>
</dbReference>
<evidence type="ECO:0000256" key="2">
    <source>
        <dbReference type="SAM" id="SignalP"/>
    </source>
</evidence>
<reference evidence="3 4" key="2">
    <citation type="journal article" date="2016" name="Science">
        <title>A bacterium that degrades and assimilates poly(ethylene terephthalate).</title>
        <authorList>
            <person name="Yoshida S."/>
            <person name="Hiraga K."/>
            <person name="Takehana T."/>
            <person name="Taniguchi I."/>
            <person name="Yamaji H."/>
            <person name="Maeda Y."/>
            <person name="Toyohara K."/>
            <person name="Miyamoto K."/>
            <person name="Kimura Y."/>
            <person name="Oda K."/>
        </authorList>
    </citation>
    <scope>NUCLEOTIDE SEQUENCE [LARGE SCALE GENOMIC DNA]</scope>
    <source>
        <strain evidence="4">NBRC 110686 / TISTR 2288 / 201-F6</strain>
    </source>
</reference>
<dbReference type="PANTHER" id="PTHR42928:SF5">
    <property type="entry name" value="BLR1237 PROTEIN"/>
    <property type="match status" value="1"/>
</dbReference>
<dbReference type="Pfam" id="PF03401">
    <property type="entry name" value="TctC"/>
    <property type="match status" value="1"/>
</dbReference>
<protein>
    <submittedName>
        <fullName evidence="3">Putative exported protein</fullName>
    </submittedName>
</protein>
<keyword evidence="4" id="KW-1185">Reference proteome</keyword>
<evidence type="ECO:0000313" key="4">
    <source>
        <dbReference type="Proteomes" id="UP000037660"/>
    </source>
</evidence>
<dbReference type="CDD" id="cd13578">
    <property type="entry name" value="PBP2_Bug27"/>
    <property type="match status" value="1"/>
</dbReference>
<dbReference type="InterPro" id="IPR005064">
    <property type="entry name" value="BUG"/>
</dbReference>
<dbReference type="InterPro" id="IPR042100">
    <property type="entry name" value="Bug_dom1"/>
</dbReference>
<dbReference type="Gene3D" id="3.40.190.10">
    <property type="entry name" value="Periplasmic binding protein-like II"/>
    <property type="match status" value="1"/>
</dbReference>
<dbReference type="STRING" id="1547922.ISF6_4258"/>
<dbReference type="PANTHER" id="PTHR42928">
    <property type="entry name" value="TRICARBOXYLATE-BINDING PROTEIN"/>
    <property type="match status" value="1"/>
</dbReference>
<comment type="similarity">
    <text evidence="1">Belongs to the UPF0065 (bug) family.</text>
</comment>
<organism evidence="3 4">
    <name type="scientific">Piscinibacter sakaiensis</name>
    <name type="common">Ideonella sakaiensis</name>
    <dbReference type="NCBI Taxonomy" id="1547922"/>
    <lineage>
        <taxon>Bacteria</taxon>
        <taxon>Pseudomonadati</taxon>
        <taxon>Pseudomonadota</taxon>
        <taxon>Betaproteobacteria</taxon>
        <taxon>Burkholderiales</taxon>
        <taxon>Sphaerotilaceae</taxon>
        <taxon>Piscinibacter</taxon>
    </lineage>
</organism>
<dbReference type="PROSITE" id="PS51318">
    <property type="entry name" value="TAT"/>
    <property type="match status" value="1"/>
</dbReference>
<sequence>MTHPFRRRALQVLAASLVSLAPWAAAQPGAWPAQPVKIVVPFPPGGSTDLIAREIAQGLAAKFGQAFVVENRAGAASTLGTALVAKAPGDGYTFLVTSSHFAIVPSLYEKLPYEPLKDLRGVSMLVNLPVILVATPALPANTVKELIAYDRQHPGKLSFGSSGNGGVNHLSGELFNALAGTRLNHIPYKGAAPAMQDLIGGHVQVMFDAVSTALPHIRSGAIKAIAWTGPQRSAMLPDLPTVAEAGVPNYASSSWLAMFAPAGTPTDIVRKVSEQVRVTLNQPAVREKQAALGVEIVASTPEQLDGTVRQEMTKWGELVRRIGVKAD</sequence>
<dbReference type="PIRSF" id="PIRSF017082">
    <property type="entry name" value="YflP"/>
    <property type="match status" value="1"/>
</dbReference>
<dbReference type="InterPro" id="IPR006311">
    <property type="entry name" value="TAT_signal"/>
</dbReference>
<dbReference type="Proteomes" id="UP000037660">
    <property type="component" value="Unassembled WGS sequence"/>
</dbReference>
<dbReference type="OrthoDB" id="8678477at2"/>
<proteinExistence type="inferred from homology"/>
<name>A0A0K8P688_PISS1</name>
<feature type="chain" id="PRO_5005513743" evidence="2">
    <location>
        <begin position="25"/>
        <end position="327"/>
    </location>
</feature>
<dbReference type="RefSeq" id="WP_054021948.1">
    <property type="nucleotide sequence ID" value="NZ_BBYR01000065.1"/>
</dbReference>
<comment type="caution">
    <text evidence="3">The sequence shown here is derived from an EMBL/GenBank/DDBJ whole genome shotgun (WGS) entry which is preliminary data.</text>
</comment>
<dbReference type="SUPFAM" id="SSF53850">
    <property type="entry name" value="Periplasmic binding protein-like II"/>
    <property type="match status" value="1"/>
</dbReference>